<comment type="caution">
    <text evidence="2">The sequence shown here is derived from an EMBL/GenBank/DDBJ whole genome shotgun (WGS) entry which is preliminary data.</text>
</comment>
<dbReference type="SUPFAM" id="SSF55681">
    <property type="entry name" value="Class II aaRS and biotin synthetases"/>
    <property type="match status" value="1"/>
</dbReference>
<dbReference type="Pfam" id="PF21948">
    <property type="entry name" value="LplA-B_cat"/>
    <property type="match status" value="1"/>
</dbReference>
<dbReference type="PANTHER" id="PTHR43506">
    <property type="entry name" value="BIOTIN/LIPOATE A/B PROTEIN LIGASE FAMILY"/>
    <property type="match status" value="1"/>
</dbReference>
<reference evidence="2 3" key="1">
    <citation type="journal article" date="2015" name="Plant Cell">
        <title>Oil accumulation by the oleaginous diatom Fistulifera solaris as revealed by the genome and transcriptome.</title>
        <authorList>
            <person name="Tanaka T."/>
            <person name="Maeda Y."/>
            <person name="Veluchamy A."/>
            <person name="Tanaka M."/>
            <person name="Abida H."/>
            <person name="Marechal E."/>
            <person name="Bowler C."/>
            <person name="Muto M."/>
            <person name="Sunaga Y."/>
            <person name="Tanaka M."/>
            <person name="Yoshino T."/>
            <person name="Taniguchi T."/>
            <person name="Fukuda Y."/>
            <person name="Nemoto M."/>
            <person name="Matsumoto M."/>
            <person name="Wong P.S."/>
            <person name="Aburatani S."/>
            <person name="Fujibuchi W."/>
        </authorList>
    </citation>
    <scope>NUCLEOTIDE SEQUENCE [LARGE SCALE GENOMIC DNA]</scope>
    <source>
        <strain evidence="2 3">JPCC DA0580</strain>
    </source>
</reference>
<proteinExistence type="predicted"/>
<dbReference type="InterPro" id="IPR045864">
    <property type="entry name" value="aa-tRNA-synth_II/BPL/LPL"/>
</dbReference>
<dbReference type="Proteomes" id="UP000198406">
    <property type="component" value="Unassembled WGS sequence"/>
</dbReference>
<evidence type="ECO:0000259" key="1">
    <source>
        <dbReference type="Pfam" id="PF21948"/>
    </source>
</evidence>
<organism evidence="2 3">
    <name type="scientific">Fistulifera solaris</name>
    <name type="common">Oleaginous diatom</name>
    <dbReference type="NCBI Taxonomy" id="1519565"/>
    <lineage>
        <taxon>Eukaryota</taxon>
        <taxon>Sar</taxon>
        <taxon>Stramenopiles</taxon>
        <taxon>Ochrophyta</taxon>
        <taxon>Bacillariophyta</taxon>
        <taxon>Bacillariophyceae</taxon>
        <taxon>Bacillariophycidae</taxon>
        <taxon>Naviculales</taxon>
        <taxon>Naviculaceae</taxon>
        <taxon>Fistulifera</taxon>
    </lineage>
</organism>
<name>A0A1Z5K0L3_FISSO</name>
<protein>
    <recommendedName>
        <fullName evidence="1">BPL/LPL catalytic domain-containing protein</fullName>
    </recommendedName>
</protein>
<dbReference type="AlphaFoldDB" id="A0A1Z5K0L3"/>
<dbReference type="InterPro" id="IPR053264">
    <property type="entry name" value="Lipoate-ligase_2_inactive"/>
</dbReference>
<dbReference type="InterPro" id="IPR004143">
    <property type="entry name" value="BPL_LPL_catalytic"/>
</dbReference>
<dbReference type="Gene3D" id="3.30.930.10">
    <property type="entry name" value="Bira Bifunctional Protein, Domain 2"/>
    <property type="match status" value="1"/>
</dbReference>
<dbReference type="PANTHER" id="PTHR43506:SF1">
    <property type="entry name" value="BPL_LPL CATALYTIC DOMAIN-CONTAINING PROTEIN"/>
    <property type="match status" value="1"/>
</dbReference>
<evidence type="ECO:0000313" key="3">
    <source>
        <dbReference type="Proteomes" id="UP000198406"/>
    </source>
</evidence>
<dbReference type="OrthoDB" id="201621at2759"/>
<dbReference type="EMBL" id="BDSP01000140">
    <property type="protein sequence ID" value="GAX19825.1"/>
    <property type="molecule type" value="Genomic_DNA"/>
</dbReference>
<dbReference type="InParanoid" id="A0A1Z5K0L3"/>
<gene>
    <name evidence="2" type="ORF">FisN_11Lh306</name>
</gene>
<keyword evidence="3" id="KW-1185">Reference proteome</keyword>
<accession>A0A1Z5K0L3</accession>
<evidence type="ECO:0000313" key="2">
    <source>
        <dbReference type="EMBL" id="GAX19825.1"/>
    </source>
</evidence>
<dbReference type="FunCoup" id="A0A1Z5K0L3">
    <property type="interactions" value="96"/>
</dbReference>
<feature type="domain" description="BPL/LPL catalytic" evidence="1">
    <location>
        <begin position="78"/>
        <end position="270"/>
    </location>
</feature>
<sequence length="318" mass="36870">MLTRRRRRRRWTSTTTTAPTVQYLDLTGLSILERLVLEEYVYQTQTQCNWVLIGTHGLQSTLEESSPWSLASSFLHSSRDAAIVLGIGGKIPELLYTKPVQDDQIPVIRRFSGGGTVLMNGDCIWTTLMGRDFPTRPFYPRPLMEYTATHFFHPLFTRLQSYQQLKQQQSNDHHSSTTITTDNLFSLREHDYVWDKDSKIAGNAQSIGKTGWLHHTSFLWQIPSGMSRYLRLPAKRPEYRASRPHEDFVRALSQIFPHLTVDDFRRAFRETSQTVYSVESSCVLSELQEEYLLPVVVPEGGLRQWYQTKSRTKVMTQF</sequence>